<name>A0A6A4GV80_9AGAR</name>
<dbReference type="EMBL" id="ML769686">
    <property type="protein sequence ID" value="KAE9389678.1"/>
    <property type="molecule type" value="Genomic_DNA"/>
</dbReference>
<dbReference type="OrthoDB" id="417252at2759"/>
<protein>
    <submittedName>
        <fullName evidence="1">Uncharacterized protein</fullName>
    </submittedName>
</protein>
<gene>
    <name evidence="1" type="ORF">BT96DRAFT_1002985</name>
</gene>
<dbReference type="AlphaFoldDB" id="A0A6A4GV80"/>
<evidence type="ECO:0000313" key="1">
    <source>
        <dbReference type="EMBL" id="KAE9389678.1"/>
    </source>
</evidence>
<dbReference type="Proteomes" id="UP000799118">
    <property type="component" value="Unassembled WGS sequence"/>
</dbReference>
<proteinExistence type="predicted"/>
<keyword evidence="2" id="KW-1185">Reference proteome</keyword>
<evidence type="ECO:0000313" key="2">
    <source>
        <dbReference type="Proteomes" id="UP000799118"/>
    </source>
</evidence>
<reference evidence="1" key="1">
    <citation type="journal article" date="2019" name="Environ. Microbiol.">
        <title>Fungal ecological strategies reflected in gene transcription - a case study of two litter decomposers.</title>
        <authorList>
            <person name="Barbi F."/>
            <person name="Kohler A."/>
            <person name="Barry K."/>
            <person name="Baskaran P."/>
            <person name="Daum C."/>
            <person name="Fauchery L."/>
            <person name="Ihrmark K."/>
            <person name="Kuo A."/>
            <person name="LaButti K."/>
            <person name="Lipzen A."/>
            <person name="Morin E."/>
            <person name="Grigoriev I.V."/>
            <person name="Henrissat B."/>
            <person name="Lindahl B."/>
            <person name="Martin F."/>
        </authorList>
    </citation>
    <scope>NUCLEOTIDE SEQUENCE</scope>
    <source>
        <strain evidence="1">JB14</strain>
    </source>
</reference>
<sequence length="99" mass="10541">MGQDTKIDLEKNLIQISRLPQPVYQSVIEKTRGLAMKTQALGAVIARTGAVRPVAPVPSTPVPQSAQPVAEVQEVPEAALMQAPGEQHPIPICKNGLNL</sequence>
<organism evidence="1 2">
    <name type="scientific">Gymnopus androsaceus JB14</name>
    <dbReference type="NCBI Taxonomy" id="1447944"/>
    <lineage>
        <taxon>Eukaryota</taxon>
        <taxon>Fungi</taxon>
        <taxon>Dikarya</taxon>
        <taxon>Basidiomycota</taxon>
        <taxon>Agaricomycotina</taxon>
        <taxon>Agaricomycetes</taxon>
        <taxon>Agaricomycetidae</taxon>
        <taxon>Agaricales</taxon>
        <taxon>Marasmiineae</taxon>
        <taxon>Omphalotaceae</taxon>
        <taxon>Gymnopus</taxon>
    </lineage>
</organism>
<dbReference type="Pfam" id="PF21357">
    <property type="entry name" value="EIF3E_C"/>
    <property type="match status" value="1"/>
</dbReference>
<accession>A0A6A4GV80</accession>